<dbReference type="PANTHER" id="PTHR33446">
    <property type="entry name" value="PROTEIN TONB-RELATED"/>
    <property type="match status" value="1"/>
</dbReference>
<evidence type="ECO:0000259" key="12">
    <source>
        <dbReference type="PROSITE" id="PS52015"/>
    </source>
</evidence>
<sequence length="220" mass="24354">MRFLVAIAIAGLVNLGLFLLMSYMIAGQDGVRPEDENMTMVEFVRLKREPDSPELKQRKLPKKPPPPEKLPPPPTTMPKSRPPQPNVPTLPAEVPAIDLPLSLKGTGPYLGDYKVSPSAPASGETILSAREGEVIPLVRTLPRYPRNAARRRLEGSVTIEFIIMKDGSVRDPKVVEAHPPGVFDRAALEAIKKWKFKPKLMEGEPVEQRATQEIEFNLPG</sequence>
<evidence type="ECO:0000256" key="11">
    <source>
        <dbReference type="SAM" id="MobiDB-lite"/>
    </source>
</evidence>
<dbReference type="GO" id="GO:0031992">
    <property type="term" value="F:energy transducer activity"/>
    <property type="evidence" value="ECO:0007669"/>
    <property type="project" value="InterPro"/>
</dbReference>
<comment type="similarity">
    <text evidence="2 10">Belongs to the TonB family.</text>
</comment>
<dbReference type="Proteomes" id="UP000001844">
    <property type="component" value="Chromosome"/>
</dbReference>
<reference evidence="14" key="1">
    <citation type="submission" date="2010-04" db="EMBL/GenBank/DDBJ databases">
        <title>Complete genome sequence of Nitrosococcus halophilus Nc4, a salt-adapted, aerobic obligate ammonia-oxidizing sulfur purple bacterium.</title>
        <authorList>
            <consortium name="US DOE Joint Genome Institute"/>
            <person name="Campbell M.A."/>
            <person name="Malfatti S.A."/>
            <person name="Chain P.S.G."/>
            <person name="Heidelberg J.F."/>
            <person name="Ward B.B."/>
            <person name="Klotz M.G."/>
        </authorList>
    </citation>
    <scope>NUCLEOTIDE SEQUENCE [LARGE SCALE GENOMIC DNA]</scope>
    <source>
        <strain evidence="14">Nc4</strain>
    </source>
</reference>
<keyword evidence="10" id="KW-0735">Signal-anchor</keyword>
<evidence type="ECO:0000256" key="9">
    <source>
        <dbReference type="ARBA" id="ARBA00023136"/>
    </source>
</evidence>
<keyword evidence="14" id="KW-1185">Reference proteome</keyword>
<evidence type="ECO:0000313" key="13">
    <source>
        <dbReference type="EMBL" id="ADE16773.1"/>
    </source>
</evidence>
<dbReference type="eggNOG" id="COG0810">
    <property type="taxonomic scope" value="Bacteria"/>
</dbReference>
<dbReference type="InterPro" id="IPR051045">
    <property type="entry name" value="TonB-dependent_transducer"/>
</dbReference>
<dbReference type="GO" id="GO:0055085">
    <property type="term" value="P:transmembrane transport"/>
    <property type="evidence" value="ECO:0007669"/>
    <property type="project" value="InterPro"/>
</dbReference>
<evidence type="ECO:0000256" key="10">
    <source>
        <dbReference type="RuleBase" id="RU362123"/>
    </source>
</evidence>
<keyword evidence="8" id="KW-1133">Transmembrane helix</keyword>
<comment type="subcellular location">
    <subcellularLocation>
        <location evidence="1 10">Cell inner membrane</location>
        <topology evidence="1 10">Single-pass membrane protein</topology>
        <orientation evidence="1 10">Periplasmic side</orientation>
    </subcellularLocation>
</comment>
<dbReference type="HOGENOM" id="CLU_108529_1_0_6"/>
<evidence type="ECO:0000256" key="4">
    <source>
        <dbReference type="ARBA" id="ARBA00022475"/>
    </source>
</evidence>
<dbReference type="KEGG" id="nhl:Nhal_3757"/>
<dbReference type="NCBIfam" id="TIGR01352">
    <property type="entry name" value="tonB_Cterm"/>
    <property type="match status" value="1"/>
</dbReference>
<feature type="compositionally biased region" description="Basic and acidic residues" evidence="11">
    <location>
        <begin position="46"/>
        <end position="57"/>
    </location>
</feature>
<dbReference type="EMBL" id="CP001798">
    <property type="protein sequence ID" value="ADE16773.1"/>
    <property type="molecule type" value="Genomic_DNA"/>
</dbReference>
<gene>
    <name evidence="13" type="ordered locus">Nhal_3757</name>
</gene>
<dbReference type="AlphaFoldDB" id="D5C2U8"/>
<dbReference type="PRINTS" id="PR01374">
    <property type="entry name" value="TONBPROTEIN"/>
</dbReference>
<dbReference type="Pfam" id="PF03544">
    <property type="entry name" value="TonB_C"/>
    <property type="match status" value="1"/>
</dbReference>
<feature type="compositionally biased region" description="Pro residues" evidence="11">
    <location>
        <begin position="63"/>
        <end position="88"/>
    </location>
</feature>
<name>D5C2U8_NITHN</name>
<keyword evidence="3 10" id="KW-0813">Transport</keyword>
<dbReference type="GO" id="GO:0005886">
    <property type="term" value="C:plasma membrane"/>
    <property type="evidence" value="ECO:0007669"/>
    <property type="project" value="UniProtKB-SubCell"/>
</dbReference>
<dbReference type="InterPro" id="IPR003538">
    <property type="entry name" value="TonB"/>
</dbReference>
<dbReference type="InterPro" id="IPR037682">
    <property type="entry name" value="TonB_C"/>
</dbReference>
<evidence type="ECO:0000256" key="6">
    <source>
        <dbReference type="ARBA" id="ARBA00022692"/>
    </source>
</evidence>
<dbReference type="STRING" id="472759.Nhal_3757"/>
<dbReference type="GO" id="GO:0015891">
    <property type="term" value="P:siderophore transport"/>
    <property type="evidence" value="ECO:0007669"/>
    <property type="project" value="InterPro"/>
</dbReference>
<dbReference type="SUPFAM" id="SSF74653">
    <property type="entry name" value="TolA/TonB C-terminal domain"/>
    <property type="match status" value="1"/>
</dbReference>
<keyword evidence="5 10" id="KW-0997">Cell inner membrane</keyword>
<feature type="region of interest" description="Disordered" evidence="11">
    <location>
        <begin position="46"/>
        <end position="92"/>
    </location>
</feature>
<keyword evidence="6" id="KW-0812">Transmembrane</keyword>
<evidence type="ECO:0000256" key="7">
    <source>
        <dbReference type="ARBA" id="ARBA00022927"/>
    </source>
</evidence>
<dbReference type="GO" id="GO:0015031">
    <property type="term" value="P:protein transport"/>
    <property type="evidence" value="ECO:0007669"/>
    <property type="project" value="UniProtKB-UniRule"/>
</dbReference>
<evidence type="ECO:0000256" key="8">
    <source>
        <dbReference type="ARBA" id="ARBA00022989"/>
    </source>
</evidence>
<keyword evidence="9" id="KW-0472">Membrane</keyword>
<organism evidence="13 14">
    <name type="scientific">Nitrosococcus halophilus (strain Nc4)</name>
    <dbReference type="NCBI Taxonomy" id="472759"/>
    <lineage>
        <taxon>Bacteria</taxon>
        <taxon>Pseudomonadati</taxon>
        <taxon>Pseudomonadota</taxon>
        <taxon>Gammaproteobacteria</taxon>
        <taxon>Chromatiales</taxon>
        <taxon>Chromatiaceae</taxon>
        <taxon>Nitrosococcus</taxon>
    </lineage>
</organism>
<evidence type="ECO:0000256" key="3">
    <source>
        <dbReference type="ARBA" id="ARBA00022448"/>
    </source>
</evidence>
<protein>
    <recommendedName>
        <fullName evidence="10">Protein TonB</fullName>
    </recommendedName>
</protein>
<accession>D5C2U8</accession>
<evidence type="ECO:0000313" key="14">
    <source>
        <dbReference type="Proteomes" id="UP000001844"/>
    </source>
</evidence>
<dbReference type="InterPro" id="IPR006260">
    <property type="entry name" value="TonB/TolA_C"/>
</dbReference>
<evidence type="ECO:0000256" key="1">
    <source>
        <dbReference type="ARBA" id="ARBA00004383"/>
    </source>
</evidence>
<dbReference type="Gene3D" id="3.30.1150.10">
    <property type="match status" value="1"/>
</dbReference>
<comment type="function">
    <text evidence="10">Interacts with outer membrane receptor proteins that carry out high-affinity binding and energy dependent uptake into the periplasmic space of specific substrates. It could act to transduce energy from the cytoplasmic membrane to specific energy-requiring processes in the outer membrane, resulting in the release into the periplasm of ligands bound by these outer membrane proteins.</text>
</comment>
<proteinExistence type="inferred from homology"/>
<dbReference type="PROSITE" id="PS52015">
    <property type="entry name" value="TONB_CTD"/>
    <property type="match status" value="1"/>
</dbReference>
<dbReference type="RefSeq" id="WP_013034622.1">
    <property type="nucleotide sequence ID" value="NC_013960.1"/>
</dbReference>
<keyword evidence="7 10" id="KW-0653">Protein transport</keyword>
<dbReference type="GO" id="GO:0030288">
    <property type="term" value="C:outer membrane-bounded periplasmic space"/>
    <property type="evidence" value="ECO:0007669"/>
    <property type="project" value="InterPro"/>
</dbReference>
<dbReference type="OrthoDB" id="1628901at2"/>
<keyword evidence="4 10" id="KW-1003">Cell membrane</keyword>
<evidence type="ECO:0000256" key="5">
    <source>
        <dbReference type="ARBA" id="ARBA00022519"/>
    </source>
</evidence>
<evidence type="ECO:0000256" key="2">
    <source>
        <dbReference type="ARBA" id="ARBA00006555"/>
    </source>
</evidence>
<feature type="domain" description="TonB C-terminal" evidence="12">
    <location>
        <begin position="129"/>
        <end position="220"/>
    </location>
</feature>